<reference evidence="9 10" key="1">
    <citation type="journal article" date="2024" name="Front Chem Biol">
        <title>Unveiling the potential of Daldinia eschscholtzii MFLUCC 19-0629 through bioactivity and bioinformatics studies for enhanced sustainable agriculture production.</title>
        <authorList>
            <person name="Brooks S."/>
            <person name="Weaver J.A."/>
            <person name="Klomchit A."/>
            <person name="Alharthi S.A."/>
            <person name="Onlamun T."/>
            <person name="Nurani R."/>
            <person name="Vong T.K."/>
            <person name="Alberti F."/>
            <person name="Greco C."/>
        </authorList>
    </citation>
    <scope>NUCLEOTIDE SEQUENCE [LARGE SCALE GENOMIC DNA]</scope>
    <source>
        <strain evidence="9">MFLUCC 19-0629</strain>
    </source>
</reference>
<dbReference type="CDD" id="cd02181">
    <property type="entry name" value="GH16_fungal_Lam16A_glucanase"/>
    <property type="match status" value="1"/>
</dbReference>
<keyword evidence="7" id="KW-1133">Transmembrane helix</keyword>
<dbReference type="GO" id="GO:0052861">
    <property type="term" value="F:endo-1,3(4)-beta-glucanase activity"/>
    <property type="evidence" value="ECO:0007669"/>
    <property type="project" value="UniProtKB-EC"/>
</dbReference>
<evidence type="ECO:0000259" key="8">
    <source>
        <dbReference type="PROSITE" id="PS51762"/>
    </source>
</evidence>
<evidence type="ECO:0000313" key="9">
    <source>
        <dbReference type="EMBL" id="KAK6951819.1"/>
    </source>
</evidence>
<keyword evidence="5" id="KW-0326">Glycosidase</keyword>
<evidence type="ECO:0000256" key="5">
    <source>
        <dbReference type="ARBA" id="ARBA00023295"/>
    </source>
</evidence>
<sequence length="399" mass="43918">MGWENTPAQPKAGPASFQVRDTDGPVEMVTGPPPYYSTQGQDYSDYPRRNMRSQSAAPWWNPRSWSKKTWAIVVAAAIIILIIVIVVPVEVTKANRYPNYTKLNYALADEYSGTTFFDKFNYFVGYDPAQGFVHYVPREQATQLNLTYASEDSAIIRVDTSVGPESVPDASTGRFSVRLESQTQYENGLFIFDVKHTPFGCGTWPALWLVDPANWPDHGEIDVMEAANKATDGNQMTLHTTDGCSMDVKRIMSDSSLSNDCYNATDNNAGCGVRGSAATYGSAYNDAQGGIIAMEWRNEGIRVWQFGRSNIPTDITAKNPDPSSWGSASADFPNTNCDIGSHFKNQSIIANIDLCGQYASALYASSGCPSNCTDYVANNPDAFTSAFWEFGRFEVYKAT</sequence>
<dbReference type="Proteomes" id="UP001369815">
    <property type="component" value="Unassembled WGS sequence"/>
</dbReference>
<dbReference type="Gene3D" id="2.60.120.200">
    <property type="match status" value="1"/>
</dbReference>
<dbReference type="EMBL" id="JBANMG010000006">
    <property type="protein sequence ID" value="KAK6951819.1"/>
    <property type="molecule type" value="Genomic_DNA"/>
</dbReference>
<organism evidence="9 10">
    <name type="scientific">Daldinia eschscholtzii</name>
    <dbReference type="NCBI Taxonomy" id="292717"/>
    <lineage>
        <taxon>Eukaryota</taxon>
        <taxon>Fungi</taxon>
        <taxon>Dikarya</taxon>
        <taxon>Ascomycota</taxon>
        <taxon>Pezizomycotina</taxon>
        <taxon>Sordariomycetes</taxon>
        <taxon>Xylariomycetidae</taxon>
        <taxon>Xylariales</taxon>
        <taxon>Hypoxylaceae</taxon>
        <taxon>Daldinia</taxon>
    </lineage>
</organism>
<dbReference type="PANTHER" id="PTHR10963:SF42">
    <property type="entry name" value="PUTATIVE (AFU_ORTHOLOGUE AFUA_5G02280)-RELATED"/>
    <property type="match status" value="1"/>
</dbReference>
<feature type="transmembrane region" description="Helical" evidence="7">
    <location>
        <begin position="70"/>
        <end position="89"/>
    </location>
</feature>
<keyword evidence="7" id="KW-0812">Transmembrane</keyword>
<dbReference type="EC" id="3.2.1.6" evidence="3"/>
<evidence type="ECO:0000256" key="2">
    <source>
        <dbReference type="ARBA" id="ARBA00006865"/>
    </source>
</evidence>
<evidence type="ECO:0000256" key="4">
    <source>
        <dbReference type="ARBA" id="ARBA00022801"/>
    </source>
</evidence>
<dbReference type="PROSITE" id="PS51762">
    <property type="entry name" value="GH16_2"/>
    <property type="match status" value="1"/>
</dbReference>
<evidence type="ECO:0000256" key="6">
    <source>
        <dbReference type="SAM" id="MobiDB-lite"/>
    </source>
</evidence>
<comment type="similarity">
    <text evidence="2">Belongs to the glycosyl hydrolase 16 family.</text>
</comment>
<dbReference type="Pfam" id="PF26113">
    <property type="entry name" value="GH16_XgeA"/>
    <property type="match status" value="1"/>
</dbReference>
<name>A0AAX6MGS2_9PEZI</name>
<evidence type="ECO:0000256" key="7">
    <source>
        <dbReference type="SAM" id="Phobius"/>
    </source>
</evidence>
<keyword evidence="7" id="KW-0472">Membrane</keyword>
<keyword evidence="4" id="KW-0378">Hydrolase</keyword>
<feature type="domain" description="GH16" evidence="8">
    <location>
        <begin position="109"/>
        <end position="367"/>
    </location>
</feature>
<dbReference type="InterPro" id="IPR050546">
    <property type="entry name" value="Glycosyl_Hydrlase_16"/>
</dbReference>
<gene>
    <name evidence="9" type="ORF">Daesc_006344</name>
</gene>
<comment type="caution">
    <text evidence="9">The sequence shown here is derived from an EMBL/GenBank/DDBJ whole genome shotgun (WGS) entry which is preliminary data.</text>
</comment>
<proteinExistence type="inferred from homology"/>
<protein>
    <recommendedName>
        <fullName evidence="3">endo-1,3(4)-beta-glucanase</fullName>
        <ecNumber evidence="3">3.2.1.6</ecNumber>
    </recommendedName>
</protein>
<feature type="region of interest" description="Disordered" evidence="6">
    <location>
        <begin position="1"/>
        <end position="32"/>
    </location>
</feature>
<keyword evidence="10" id="KW-1185">Reference proteome</keyword>
<dbReference type="GO" id="GO:0009251">
    <property type="term" value="P:glucan catabolic process"/>
    <property type="evidence" value="ECO:0007669"/>
    <property type="project" value="TreeGrafter"/>
</dbReference>
<dbReference type="SUPFAM" id="SSF49899">
    <property type="entry name" value="Concanavalin A-like lectins/glucanases"/>
    <property type="match status" value="1"/>
</dbReference>
<dbReference type="PANTHER" id="PTHR10963">
    <property type="entry name" value="GLYCOSYL HYDROLASE-RELATED"/>
    <property type="match status" value="1"/>
</dbReference>
<evidence type="ECO:0000256" key="1">
    <source>
        <dbReference type="ARBA" id="ARBA00000124"/>
    </source>
</evidence>
<evidence type="ECO:0000256" key="3">
    <source>
        <dbReference type="ARBA" id="ARBA00012599"/>
    </source>
</evidence>
<comment type="catalytic activity">
    <reaction evidence="1">
        <text>Endohydrolysis of (1-&gt;3)- or (1-&gt;4)-linkages in beta-D-glucans when the glucose residue whose reducing group is involved in the linkage to be hydrolyzed is itself substituted at C-3.</text>
        <dbReference type="EC" id="3.2.1.6"/>
    </reaction>
</comment>
<dbReference type="InterPro" id="IPR013320">
    <property type="entry name" value="ConA-like_dom_sf"/>
</dbReference>
<evidence type="ECO:0000313" key="10">
    <source>
        <dbReference type="Proteomes" id="UP001369815"/>
    </source>
</evidence>
<dbReference type="AlphaFoldDB" id="A0AAX6MGS2"/>
<dbReference type="InterPro" id="IPR000757">
    <property type="entry name" value="Beta-glucanase-like"/>
</dbReference>
<dbReference type="FunFam" id="2.60.120.200:FF:000114">
    <property type="entry name" value="Probable endo-1,3(4)-beta-glucanase NFIA_089530"/>
    <property type="match status" value="1"/>
</dbReference>
<accession>A0AAX6MGS2</accession>